<dbReference type="EMBL" id="BROD01000001">
    <property type="protein sequence ID" value="GKX65075.1"/>
    <property type="molecule type" value="Genomic_DNA"/>
</dbReference>
<dbReference type="Proteomes" id="UP001058074">
    <property type="component" value="Unassembled WGS sequence"/>
</dbReference>
<keyword evidence="2" id="KW-1185">Reference proteome</keyword>
<sequence length="924" mass="107845">MIIKKIRAFKFGKLNNVDLELSDSFNVIYGQNESGKSTVQAFIKACLFGAGNKRIRDIRQDERTKIIPINENTAHGELEILHSERDMIIQRSFGKTKKDDLIKVIDSVTGETQEELSFQSLGEEILKISSDTFENTLFIKQLGTIVTKSKDDEIMTKITGMFQAGGDEVSHDKSIKKLLELKKNLVAPRKGGSLDLLRIRLSNLVDERYKRLKLSEENVQDELKQINLKEHKDFLIKEIGKLELYKKYLKKTKLQKEYKDIMEYLRKSQELKSNKEKVEEDLNSDQGQINLAYLEELEESLDVVKNVDEAIESKLQEKNELEQTISQKEKNLEDLIAFYDLPQDIESKVIKVNLENENLKDKLKAISSIREEIKSIDQEINSNLNFVQGSSYLEERREDIAELLNEYEAELRYTETLLQDQRASKKQISKQFMKSVKNKKVLYSSLAVLGISVGIVILSLLPLLKILGIVIMLLGIVFGGLYININEKFKAVKKDNEDYNSYINLLTEKKQHIELYENNIGEICEAIKVNDYKQLILVLNKFDKIKFSLQLLKEKKKDKENFLTALGEDDVKKELYENEQAINKVLMKTNSEDIDEFMIKIRTYRMLMEEINSVKVRKDLLMDSIEMLQKDKESKLQILDKRLSSVKIYSKDYSVIKEQLQKFKEKIRLKNEIEISLKNTEETYKLLLKDRDISFMEMELQEFIDKDISYSYESEDEIENELNEKNKELLETEKSLKDIENDIKTLFLGSRELYLIEEDIINVKKEIQNQEENLEAIEIAMEVINEAFKDMQKNFGPILNTKVANYMSFLTCGKYTDIRVSENYNLSIGNEENNSLMVAELLSNGTWDQIYLSLRLALIDLIFGDEVVPIILDEAFVQYDDERMKRAIELLYSLRERRQIIIFTCQKREVEYTKDYSDIKVINL</sequence>
<name>A0ACB5R7M2_9CLOT</name>
<protein>
    <submittedName>
        <fullName evidence="1">Double-stranded DNA repair protein Rad50</fullName>
    </submittedName>
</protein>
<evidence type="ECO:0000313" key="1">
    <source>
        <dbReference type="EMBL" id="GKX65075.1"/>
    </source>
</evidence>
<evidence type="ECO:0000313" key="2">
    <source>
        <dbReference type="Proteomes" id="UP001058074"/>
    </source>
</evidence>
<accession>A0ACB5R7M2</accession>
<reference evidence="1" key="1">
    <citation type="journal article" date="2025" name="Int. J. Syst. Evol. Microbiol.">
        <title>Inconstantimicrobium mannanitabidum sp. nov., a novel member of the family Clostridiaceae isolated from anoxic soil under the treatment of reductive soil disinfestation.</title>
        <authorList>
            <person name="Ueki A."/>
            <person name="Tonouchi A."/>
            <person name="Honma S."/>
            <person name="Kaku N."/>
            <person name="Ueki K."/>
        </authorList>
    </citation>
    <scope>NUCLEOTIDE SEQUENCE</scope>
    <source>
        <strain evidence="1">TW13</strain>
    </source>
</reference>
<gene>
    <name evidence="1" type="ORF">rsdtw13_03330</name>
</gene>
<comment type="caution">
    <text evidence="1">The sequence shown here is derived from an EMBL/GenBank/DDBJ whole genome shotgun (WGS) entry which is preliminary data.</text>
</comment>
<organism evidence="1 2">
    <name type="scientific">Inconstantimicrobium mannanitabidum</name>
    <dbReference type="NCBI Taxonomy" id="1604901"/>
    <lineage>
        <taxon>Bacteria</taxon>
        <taxon>Bacillati</taxon>
        <taxon>Bacillota</taxon>
        <taxon>Clostridia</taxon>
        <taxon>Eubacteriales</taxon>
        <taxon>Clostridiaceae</taxon>
        <taxon>Inconstantimicrobium</taxon>
    </lineage>
</organism>
<proteinExistence type="predicted"/>